<sequence length="80" mass="8614">MEQNLQLAPFWTLLSALCLGAVIGLQRGWTLRNEETGRRIAGIRTYSLIGRTCGISGLLSRAFSPLVLGFVLLALAAIIA</sequence>
<dbReference type="Pfam" id="PF02308">
    <property type="entry name" value="MgtC"/>
    <property type="match status" value="1"/>
</dbReference>
<evidence type="ECO:0000313" key="3">
    <source>
        <dbReference type="EMBL" id="MBO1110108.1"/>
    </source>
</evidence>
<name>A0A8I1W9D0_PLESH</name>
<accession>A0A8I1W9D0</accession>
<evidence type="ECO:0000256" key="1">
    <source>
        <dbReference type="SAM" id="Phobius"/>
    </source>
</evidence>
<dbReference type="Proteomes" id="UP000664658">
    <property type="component" value="Unassembled WGS sequence"/>
</dbReference>
<dbReference type="AlphaFoldDB" id="A0A8I1W9D0"/>
<evidence type="ECO:0000313" key="4">
    <source>
        <dbReference type="Proteomes" id="UP000664658"/>
    </source>
</evidence>
<feature type="transmembrane region" description="Helical" evidence="1">
    <location>
        <begin position="58"/>
        <end position="79"/>
    </location>
</feature>
<proteinExistence type="predicted"/>
<dbReference type="InterPro" id="IPR049177">
    <property type="entry name" value="MgtC_SapB_SrpB_YhiD_N"/>
</dbReference>
<organism evidence="3 4">
    <name type="scientific">Plesiomonas shigelloides</name>
    <name type="common">Aeromonas shigelloides</name>
    <dbReference type="NCBI Taxonomy" id="703"/>
    <lineage>
        <taxon>Bacteria</taxon>
        <taxon>Pseudomonadati</taxon>
        <taxon>Pseudomonadota</taxon>
        <taxon>Gammaproteobacteria</taxon>
        <taxon>Enterobacterales</taxon>
        <taxon>Enterobacteriaceae</taxon>
        <taxon>Plesiomonas</taxon>
    </lineage>
</organism>
<reference evidence="3" key="1">
    <citation type="submission" date="2021-03" db="EMBL/GenBank/DDBJ databases">
        <title>Plesiomonas shigelloides zfcc0051, isolated from zebrafish feces.</title>
        <authorList>
            <person name="Vanderhoek Z."/>
            <person name="Gaulke C."/>
        </authorList>
    </citation>
    <scope>NUCLEOTIDE SEQUENCE</scope>
    <source>
        <strain evidence="3">Zfcc0051</strain>
    </source>
</reference>
<keyword evidence="1" id="KW-1133">Transmembrane helix</keyword>
<comment type="caution">
    <text evidence="3">The sequence shown here is derived from an EMBL/GenBank/DDBJ whole genome shotgun (WGS) entry which is preliminary data.</text>
</comment>
<evidence type="ECO:0000259" key="2">
    <source>
        <dbReference type="Pfam" id="PF02308"/>
    </source>
</evidence>
<gene>
    <name evidence="3" type="ORF">J2R62_18495</name>
</gene>
<keyword evidence="1" id="KW-0472">Membrane</keyword>
<dbReference type="EMBL" id="JAFNAA010000314">
    <property type="protein sequence ID" value="MBO1110108.1"/>
    <property type="molecule type" value="Genomic_DNA"/>
</dbReference>
<feature type="transmembrane region" description="Helical" evidence="1">
    <location>
        <begin position="6"/>
        <end position="25"/>
    </location>
</feature>
<protein>
    <submittedName>
        <fullName evidence="3">MgtC/SapB family protein</fullName>
    </submittedName>
</protein>
<feature type="non-terminal residue" evidence="3">
    <location>
        <position position="80"/>
    </location>
</feature>
<feature type="domain" description="MgtC/SapB/SrpB/YhiD N-terminal" evidence="2">
    <location>
        <begin position="13"/>
        <end position="79"/>
    </location>
</feature>
<keyword evidence="1" id="KW-0812">Transmembrane</keyword>